<dbReference type="OrthoDB" id="9772660at2"/>
<dbReference type="AlphaFoldDB" id="A0A518H1Y5"/>
<feature type="domain" description="DUF1989" evidence="1">
    <location>
        <begin position="14"/>
        <end position="178"/>
    </location>
</feature>
<dbReference type="InterPro" id="IPR018959">
    <property type="entry name" value="DUF1989"/>
</dbReference>
<dbReference type="PANTHER" id="PTHR31527">
    <property type="entry name" value="RE64534P"/>
    <property type="match status" value="1"/>
</dbReference>
<name>A0A518H1Y5_9BACT</name>
<dbReference type="KEGG" id="tpla:ElP_27560"/>
<organism evidence="2 3">
    <name type="scientific">Tautonia plasticadhaerens</name>
    <dbReference type="NCBI Taxonomy" id="2527974"/>
    <lineage>
        <taxon>Bacteria</taxon>
        <taxon>Pseudomonadati</taxon>
        <taxon>Planctomycetota</taxon>
        <taxon>Planctomycetia</taxon>
        <taxon>Isosphaerales</taxon>
        <taxon>Isosphaeraceae</taxon>
        <taxon>Tautonia</taxon>
    </lineage>
</organism>
<proteinExistence type="predicted"/>
<accession>A0A518H1Y5</accession>
<dbReference type="Pfam" id="PF09347">
    <property type="entry name" value="DUF1989"/>
    <property type="match status" value="1"/>
</dbReference>
<evidence type="ECO:0000313" key="3">
    <source>
        <dbReference type="Proteomes" id="UP000317835"/>
    </source>
</evidence>
<gene>
    <name evidence="2" type="ORF">ElP_27560</name>
</gene>
<dbReference type="Proteomes" id="UP000317835">
    <property type="component" value="Chromosome"/>
</dbReference>
<dbReference type="PANTHER" id="PTHR31527:SF0">
    <property type="entry name" value="RE64534P"/>
    <property type="match status" value="1"/>
</dbReference>
<reference evidence="2 3" key="1">
    <citation type="submission" date="2019-02" db="EMBL/GenBank/DDBJ databases">
        <title>Deep-cultivation of Planctomycetes and their phenomic and genomic characterization uncovers novel biology.</title>
        <authorList>
            <person name="Wiegand S."/>
            <person name="Jogler M."/>
            <person name="Boedeker C."/>
            <person name="Pinto D."/>
            <person name="Vollmers J."/>
            <person name="Rivas-Marin E."/>
            <person name="Kohn T."/>
            <person name="Peeters S.H."/>
            <person name="Heuer A."/>
            <person name="Rast P."/>
            <person name="Oberbeckmann S."/>
            <person name="Bunk B."/>
            <person name="Jeske O."/>
            <person name="Meyerdierks A."/>
            <person name="Storesund J.E."/>
            <person name="Kallscheuer N."/>
            <person name="Luecker S."/>
            <person name="Lage O.M."/>
            <person name="Pohl T."/>
            <person name="Merkel B.J."/>
            <person name="Hornburger P."/>
            <person name="Mueller R.-W."/>
            <person name="Bruemmer F."/>
            <person name="Labrenz M."/>
            <person name="Spormann A.M."/>
            <person name="Op den Camp H."/>
            <person name="Overmann J."/>
            <person name="Amann R."/>
            <person name="Jetten M.S.M."/>
            <person name="Mascher T."/>
            <person name="Medema M.H."/>
            <person name="Devos D.P."/>
            <person name="Kaster A.-K."/>
            <person name="Ovreas L."/>
            <person name="Rohde M."/>
            <person name="Galperin M.Y."/>
            <person name="Jogler C."/>
        </authorList>
    </citation>
    <scope>NUCLEOTIDE SEQUENCE [LARGE SCALE GENOMIC DNA]</scope>
    <source>
        <strain evidence="2 3">ElP</strain>
    </source>
</reference>
<evidence type="ECO:0000259" key="1">
    <source>
        <dbReference type="Pfam" id="PF09347"/>
    </source>
</evidence>
<dbReference type="EMBL" id="CP036426">
    <property type="protein sequence ID" value="QDV34859.1"/>
    <property type="molecule type" value="Genomic_DNA"/>
</dbReference>
<keyword evidence="3" id="KW-1185">Reference proteome</keyword>
<protein>
    <recommendedName>
        <fullName evidence="1">DUF1989 domain-containing protein</fullName>
    </recommendedName>
</protein>
<evidence type="ECO:0000313" key="2">
    <source>
        <dbReference type="EMBL" id="QDV34859.1"/>
    </source>
</evidence>
<sequence>MTTRTTPDAPGPHRLDPQTGTAFELRAGQVLRVVDPMGEQVSDLTAFSRDDPREWLSSGRSIDYADTISLTAGHVLYSNRSRPMFTIVSDDVGRHDFLYTPCSPETFKIIYNHEGEHPSCFGNLAEHLGRFGIAPDAIPTTFNIFMNVSVAPDGRLRIDPPASKPGDAIELRAEMDLIVGLTACSAELSNNGSFKPIDFEIRPPREGCDLGLM</sequence>
<dbReference type="RefSeq" id="WP_145270049.1">
    <property type="nucleotide sequence ID" value="NZ_CP036426.1"/>
</dbReference>